<name>A0A8S0RYI7_OLEEU</name>
<keyword evidence="5" id="KW-1185">Reference proteome</keyword>
<feature type="transmembrane region" description="Helical" evidence="2">
    <location>
        <begin position="659"/>
        <end position="677"/>
    </location>
</feature>
<dbReference type="Gramene" id="OE9A024345T1">
    <property type="protein sequence ID" value="OE9A024345C1"/>
    <property type="gene ID" value="OE9A024345"/>
</dbReference>
<feature type="compositionally biased region" description="Polar residues" evidence="1">
    <location>
        <begin position="62"/>
        <end position="86"/>
    </location>
</feature>
<evidence type="ECO:0000256" key="1">
    <source>
        <dbReference type="SAM" id="MobiDB-lite"/>
    </source>
</evidence>
<dbReference type="EMBL" id="CACTIH010003774">
    <property type="protein sequence ID" value="CAA2984642.1"/>
    <property type="molecule type" value="Genomic_DNA"/>
</dbReference>
<dbReference type="PANTHER" id="PTHR12181:SF59">
    <property type="entry name" value="PHOSPHATIDATE PHOSPHATASE PAH1"/>
    <property type="match status" value="1"/>
</dbReference>
<feature type="region of interest" description="Disordered" evidence="1">
    <location>
        <begin position="22"/>
        <end position="110"/>
    </location>
</feature>
<proteinExistence type="predicted"/>
<feature type="compositionally biased region" description="Polar residues" evidence="1">
    <location>
        <begin position="96"/>
        <end position="109"/>
    </location>
</feature>
<accession>A0A8S0RYI7</accession>
<evidence type="ECO:0000256" key="2">
    <source>
        <dbReference type="SAM" id="Phobius"/>
    </source>
</evidence>
<evidence type="ECO:0000259" key="3">
    <source>
        <dbReference type="SMART" id="SM00775"/>
    </source>
</evidence>
<organism evidence="4 5">
    <name type="scientific">Olea europaea subsp. europaea</name>
    <dbReference type="NCBI Taxonomy" id="158383"/>
    <lineage>
        <taxon>Eukaryota</taxon>
        <taxon>Viridiplantae</taxon>
        <taxon>Streptophyta</taxon>
        <taxon>Embryophyta</taxon>
        <taxon>Tracheophyta</taxon>
        <taxon>Spermatophyta</taxon>
        <taxon>Magnoliopsida</taxon>
        <taxon>eudicotyledons</taxon>
        <taxon>Gunneridae</taxon>
        <taxon>Pentapetalae</taxon>
        <taxon>asterids</taxon>
        <taxon>lamiids</taxon>
        <taxon>Lamiales</taxon>
        <taxon>Oleaceae</taxon>
        <taxon>Oleeae</taxon>
        <taxon>Olea</taxon>
    </lineage>
</organism>
<dbReference type="Proteomes" id="UP000594638">
    <property type="component" value="Unassembled WGS sequence"/>
</dbReference>
<dbReference type="InterPro" id="IPR036412">
    <property type="entry name" value="HAD-like_sf"/>
</dbReference>
<dbReference type="SMART" id="SM00775">
    <property type="entry name" value="LNS2"/>
    <property type="match status" value="1"/>
</dbReference>
<keyword evidence="2" id="KW-0812">Transmembrane</keyword>
<evidence type="ECO:0000313" key="5">
    <source>
        <dbReference type="Proteomes" id="UP000594638"/>
    </source>
</evidence>
<dbReference type="OrthoDB" id="4567at2759"/>
<dbReference type="SUPFAM" id="SSF56784">
    <property type="entry name" value="HAD-like"/>
    <property type="match status" value="1"/>
</dbReference>
<evidence type="ECO:0000313" key="4">
    <source>
        <dbReference type="EMBL" id="CAA2984642.1"/>
    </source>
</evidence>
<dbReference type="Pfam" id="PF16876">
    <property type="entry name" value="Lipin_mid"/>
    <property type="match status" value="1"/>
</dbReference>
<keyword evidence="2" id="KW-0472">Membrane</keyword>
<comment type="caution">
    <text evidence="4">The sequence shown here is derived from an EMBL/GenBank/DDBJ whole genome shotgun (WGS) entry which is preliminary data.</text>
</comment>
<reference evidence="4 5" key="1">
    <citation type="submission" date="2019-12" db="EMBL/GenBank/DDBJ databases">
        <authorList>
            <person name="Alioto T."/>
            <person name="Alioto T."/>
            <person name="Gomez Garrido J."/>
        </authorList>
    </citation>
    <scope>NUCLEOTIDE SEQUENCE [LARGE SCALE GENOMIC DNA]</scope>
</reference>
<dbReference type="InterPro" id="IPR031703">
    <property type="entry name" value="Lipin_mid"/>
</dbReference>
<dbReference type="GO" id="GO:0008195">
    <property type="term" value="F:phosphatidate phosphatase activity"/>
    <property type="evidence" value="ECO:0007669"/>
    <property type="project" value="TreeGrafter"/>
</dbReference>
<sequence>MSSSFKRDETFKNSLELIKLAEQSTNADQQSMRSSFETSEVAEDPHENLPLNPKTNYESEEGNLQKSRNETGLSPSDFGYTSNDSMVSEVPHENSPHNLQKSRNDTGLSPSDFGHNSIESFPKLQVEVAVHEKDAFHTDHMDFDSKPAQDVINDQDADKQMDLEMEAKGMQSVEEAPTSVDECSKAKDIEPDTEVPSIAMRTGLGTRLGISLCGNLLFAGMGLSAAAEAFDTNGISAEELKLSATSIVKNENLIVRIRGKCLPWDKAAPIILGMAAYGLDLPVQPEDAIPVEQGTPKTKESDSGLISTPSGRRWRLWSIPFRKVKTLDHCGSNSSNEEIFVDSESVSTSQPVELTSTPHSAGESLRKQVTRTNVPTTDQITSLNLKEGQNMVNFIFSTRVLGHQKVEAHIYLWKWNTRIVISDVDGTITKSDVLGQFMPLVGKDWMHSGIARLFCAIKENGYQLLFLSARAIVQSYLTKSFLFNLNQDGKSLPIGPVVISPDGLFPSLYREVIRRAPHEFKIACLEVNVKEGISKHFFPDYNPFYAGFGNRDTDELSYRKIGIPKGKIFIINPKGEVAINNRIDVKSYTSLHTLVNDMFPPTSLVEQEDYNSWNYRKIPLPSIDDLDVGRFSHLSILAIITIFFSDPSSFVGRIGDRSFVVAYLKFLLPFPFIWMFFPFKRLHRIGRYYEKNIHHTFTKRRINENDINWNSSIIYKIQDNNCTHLMWHDHIIDQVNNAPWSELMSGGEMTGCCGRVELGVFSKTQRVFVGIRNTVERETKGIRLELL</sequence>
<dbReference type="PANTHER" id="PTHR12181">
    <property type="entry name" value="LIPIN"/>
    <property type="match status" value="1"/>
</dbReference>
<dbReference type="InterPro" id="IPR013209">
    <property type="entry name" value="LNS2"/>
</dbReference>
<feature type="domain" description="LNS2/PITP" evidence="3">
    <location>
        <begin position="419"/>
        <end position="580"/>
    </location>
</feature>
<dbReference type="InterPro" id="IPR026058">
    <property type="entry name" value="LIPIN"/>
</dbReference>
<feature type="compositionally biased region" description="Polar residues" evidence="1">
    <location>
        <begin position="22"/>
        <end position="38"/>
    </location>
</feature>
<protein>
    <submittedName>
        <fullName evidence="4">Phosphatidate phosphatase PAH1-like isoform X1</fullName>
    </submittedName>
</protein>
<keyword evidence="2" id="KW-1133">Transmembrane helix</keyword>
<dbReference type="InterPro" id="IPR031315">
    <property type="entry name" value="LNS2/PITP"/>
</dbReference>
<dbReference type="AlphaFoldDB" id="A0A8S0RYI7"/>
<dbReference type="Pfam" id="PF08235">
    <property type="entry name" value="LNS2"/>
    <property type="match status" value="1"/>
</dbReference>
<gene>
    <name evidence="4" type="ORF">OLEA9_A024345</name>
</gene>